<evidence type="ECO:0000313" key="10">
    <source>
        <dbReference type="EMBL" id="MDV5170029.1"/>
    </source>
</evidence>
<dbReference type="NCBIfam" id="NF003831">
    <property type="entry name" value="PRK05419.1-2"/>
    <property type="match status" value="1"/>
</dbReference>
<evidence type="ECO:0000313" key="11">
    <source>
        <dbReference type="Proteomes" id="UP001186452"/>
    </source>
</evidence>
<feature type="transmembrane region" description="Helical" evidence="8">
    <location>
        <begin position="182"/>
        <end position="200"/>
    </location>
</feature>
<keyword evidence="8" id="KW-0249">Electron transport</keyword>
<keyword evidence="11" id="KW-1185">Reference proteome</keyword>
<keyword evidence="8" id="KW-0288">FMN</keyword>
<feature type="transmembrane region" description="Helical" evidence="8">
    <location>
        <begin position="128"/>
        <end position="147"/>
    </location>
</feature>
<evidence type="ECO:0000256" key="8">
    <source>
        <dbReference type="HAMAP-Rule" id="MF_01207"/>
    </source>
</evidence>
<gene>
    <name evidence="8 10" type="primary">msrQ</name>
    <name evidence="10" type="ORF">R2X38_13585</name>
</gene>
<name>A0ABU3ZIS6_9GAMM</name>
<comment type="similarity">
    <text evidence="8">Belongs to the MsrQ family.</text>
</comment>
<reference evidence="10 11" key="1">
    <citation type="submission" date="2023-10" db="EMBL/GenBank/DDBJ databases">
        <title>Marine bacteria isolated from horseshoe crab.</title>
        <authorList>
            <person name="Cheng T.H."/>
        </authorList>
    </citation>
    <scope>NUCLEOTIDE SEQUENCE [LARGE SCALE GENOMIC DNA]</scope>
    <source>
        <strain evidence="10 11">HSC6</strain>
    </source>
</reference>
<organism evidence="10 11">
    <name type="scientific">Photobacterium rosenbergii</name>
    <dbReference type="NCBI Taxonomy" id="294936"/>
    <lineage>
        <taxon>Bacteria</taxon>
        <taxon>Pseudomonadati</taxon>
        <taxon>Pseudomonadota</taxon>
        <taxon>Gammaproteobacteria</taxon>
        <taxon>Vibrionales</taxon>
        <taxon>Vibrionaceae</taxon>
        <taxon>Photobacterium</taxon>
    </lineage>
</organism>
<dbReference type="EMBL" id="JAWJZI010000005">
    <property type="protein sequence ID" value="MDV5170029.1"/>
    <property type="molecule type" value="Genomic_DNA"/>
</dbReference>
<dbReference type="Proteomes" id="UP001186452">
    <property type="component" value="Unassembled WGS sequence"/>
</dbReference>
<feature type="transmembrane region" description="Helical" evidence="8">
    <location>
        <begin position="20"/>
        <end position="40"/>
    </location>
</feature>
<dbReference type="RefSeq" id="WP_317522813.1">
    <property type="nucleotide sequence ID" value="NZ_JAWJZI010000005.1"/>
</dbReference>
<comment type="cofactor">
    <cofactor evidence="8">
        <name>heme b</name>
        <dbReference type="ChEBI" id="CHEBI:60344"/>
    </cofactor>
    <text evidence="8">Binds 1 heme b (iron(II)-protoporphyrin IX) group per subunit.</text>
</comment>
<comment type="cofactor">
    <cofactor evidence="8">
        <name>FMN</name>
        <dbReference type="ChEBI" id="CHEBI:58210"/>
    </cofactor>
    <text evidence="8">Binds 1 FMN per subunit.</text>
</comment>
<comment type="subcellular location">
    <subcellularLocation>
        <location evidence="8">Cell membrane</location>
        <topology evidence="8">Multi-pass membrane protein</topology>
    </subcellularLocation>
    <subcellularLocation>
        <location evidence="1">Membrane</location>
        <topology evidence="1">Multi-pass membrane protein</topology>
    </subcellularLocation>
</comment>
<keyword evidence="7 8" id="KW-0472">Membrane</keyword>
<keyword evidence="4 8" id="KW-0812">Transmembrane</keyword>
<keyword evidence="8" id="KW-0479">Metal-binding</keyword>
<evidence type="ECO:0000256" key="2">
    <source>
        <dbReference type="ARBA" id="ARBA00022448"/>
    </source>
</evidence>
<proteinExistence type="inferred from homology"/>
<keyword evidence="3 8" id="KW-0349">Heme</keyword>
<evidence type="ECO:0000256" key="5">
    <source>
        <dbReference type="ARBA" id="ARBA00022989"/>
    </source>
</evidence>
<dbReference type="Pfam" id="PF01794">
    <property type="entry name" value="Ferric_reduct"/>
    <property type="match status" value="1"/>
</dbReference>
<evidence type="ECO:0000256" key="4">
    <source>
        <dbReference type="ARBA" id="ARBA00022692"/>
    </source>
</evidence>
<evidence type="ECO:0000256" key="3">
    <source>
        <dbReference type="ARBA" id="ARBA00022617"/>
    </source>
</evidence>
<feature type="domain" description="Ferric oxidoreductase" evidence="9">
    <location>
        <begin position="58"/>
        <end position="170"/>
    </location>
</feature>
<keyword evidence="2 8" id="KW-0813">Transport</keyword>
<evidence type="ECO:0000256" key="7">
    <source>
        <dbReference type="ARBA" id="ARBA00023136"/>
    </source>
</evidence>
<feature type="transmembrane region" description="Helical" evidence="8">
    <location>
        <begin position="60"/>
        <end position="78"/>
    </location>
</feature>
<keyword evidence="8" id="KW-1003">Cell membrane</keyword>
<feature type="transmembrane region" description="Helical" evidence="8">
    <location>
        <begin position="159"/>
        <end position="176"/>
    </location>
</feature>
<evidence type="ECO:0000256" key="6">
    <source>
        <dbReference type="ARBA" id="ARBA00023004"/>
    </source>
</evidence>
<protein>
    <recommendedName>
        <fullName evidence="8">Protein-methionine-sulfoxide reductase heme-binding subunit MsrQ</fullName>
    </recommendedName>
    <alternativeName>
        <fullName evidence="8">Flavocytochrome MsrQ</fullName>
    </alternativeName>
</protein>
<comment type="function">
    <text evidence="8">Part of the MsrPQ system that repairs oxidized periplasmic proteins containing methionine sulfoxide residues (Met-O), using respiratory chain electrons. Thus protects these proteins from oxidative-stress damage caused by reactive species of oxygen and chlorine generated by the host defense mechanisms. MsrPQ is essential for the maintenance of envelope integrity under bleach stress, rescuing a wide series of structurally unrelated periplasmic proteins from methionine oxidation. MsrQ provides electrons for reduction to the reductase catalytic subunit MsrP, using the quinone pool of the respiratory chain.</text>
</comment>
<evidence type="ECO:0000256" key="1">
    <source>
        <dbReference type="ARBA" id="ARBA00004141"/>
    </source>
</evidence>
<comment type="subunit">
    <text evidence="8">Heterodimer of a catalytic subunit (MsrP) and a heme-binding subunit (MsrQ).</text>
</comment>
<comment type="caution">
    <text evidence="10">The sequence shown here is derived from an EMBL/GenBank/DDBJ whole genome shotgun (WGS) entry which is preliminary data.</text>
</comment>
<sequence length="217" mass="24552">MPLQMTTQWRLKMTPRQVFWLKVLIHSVSFIFVGQLVYLTLTGSLGADPVQGISHYTGKAALNTLLLTLCISPLAKLLKAGMLVRVRRLLGLYCFFWAVLHLAGYAALDLNFNWSLLIDEIISRPYLSVGAVSWLILLALAITSTQGIQRRMGKHWQKLHNWVYLATLLAPIHYIWSVKSGLIEPIIYILVALGLLALRYKTFLKGLPVKLNTIRVK</sequence>
<feature type="transmembrane region" description="Helical" evidence="8">
    <location>
        <begin position="90"/>
        <end position="108"/>
    </location>
</feature>
<evidence type="ECO:0000259" key="9">
    <source>
        <dbReference type="Pfam" id="PF01794"/>
    </source>
</evidence>
<dbReference type="HAMAP" id="MF_01207">
    <property type="entry name" value="MsrQ"/>
    <property type="match status" value="1"/>
</dbReference>
<keyword evidence="5 8" id="KW-1133">Transmembrane helix</keyword>
<dbReference type="PANTHER" id="PTHR36964">
    <property type="entry name" value="PROTEIN-METHIONINE-SULFOXIDE REDUCTASE HEME-BINDING SUBUNIT MSRQ"/>
    <property type="match status" value="1"/>
</dbReference>
<dbReference type="InterPro" id="IPR022837">
    <property type="entry name" value="MsrQ-like"/>
</dbReference>
<accession>A0ABU3ZIS6</accession>
<keyword evidence="6 8" id="KW-0408">Iron</keyword>
<keyword evidence="8" id="KW-0285">Flavoprotein</keyword>
<dbReference type="PANTHER" id="PTHR36964:SF1">
    <property type="entry name" value="PROTEIN-METHIONINE-SULFOXIDE REDUCTASE HEME-BINDING SUBUNIT MSRQ"/>
    <property type="match status" value="1"/>
</dbReference>
<dbReference type="InterPro" id="IPR013130">
    <property type="entry name" value="Fe3_Rdtase_TM_dom"/>
</dbReference>